<keyword evidence="3" id="KW-1185">Reference proteome</keyword>
<dbReference type="EMBL" id="JAMZFV010000010">
    <property type="protein sequence ID" value="MCP1110170.1"/>
    <property type="molecule type" value="Genomic_DNA"/>
</dbReference>
<keyword evidence="1" id="KW-1133">Transmembrane helix</keyword>
<comment type="caution">
    <text evidence="2">The sequence shown here is derived from an EMBL/GenBank/DDBJ whole genome shotgun (WGS) entry which is preliminary data.</text>
</comment>
<dbReference type="InterPro" id="IPR046088">
    <property type="entry name" value="DUF6106"/>
</dbReference>
<name>A0ABT1EHJ9_9FIRM</name>
<evidence type="ECO:0000256" key="1">
    <source>
        <dbReference type="SAM" id="Phobius"/>
    </source>
</evidence>
<gene>
    <name evidence="2" type="ORF">NK118_07900</name>
</gene>
<feature type="transmembrane region" description="Helical" evidence="1">
    <location>
        <begin position="43"/>
        <end position="58"/>
    </location>
</feature>
<reference evidence="2 3" key="1">
    <citation type="journal article" date="2022" name="Genome Biol. Evol.">
        <title>Host diet, physiology and behaviors set the stage for Lachnospiraceae cladogenesis.</title>
        <authorList>
            <person name="Vera-Ponce De Leon A."/>
            <person name="Schneider M."/>
            <person name="Jahnes B.C."/>
            <person name="Sadowski V."/>
            <person name="Camuy-Velez L.A."/>
            <person name="Duan J."/>
            <person name="Sabree Z.L."/>
        </authorList>
    </citation>
    <scope>NUCLEOTIDE SEQUENCE [LARGE SCALE GENOMIC DNA]</scope>
    <source>
        <strain evidence="2 3">PAL227</strain>
    </source>
</reference>
<evidence type="ECO:0000313" key="3">
    <source>
        <dbReference type="Proteomes" id="UP001523565"/>
    </source>
</evidence>
<dbReference type="Proteomes" id="UP001523565">
    <property type="component" value="Unassembled WGS sequence"/>
</dbReference>
<evidence type="ECO:0000313" key="2">
    <source>
        <dbReference type="EMBL" id="MCP1110170.1"/>
    </source>
</evidence>
<accession>A0ABT1EHJ9</accession>
<keyword evidence="1" id="KW-0472">Membrane</keyword>
<proteinExistence type="predicted"/>
<protein>
    <submittedName>
        <fullName evidence="2">DUF6106 family protein</fullName>
    </submittedName>
</protein>
<dbReference type="Pfam" id="PF19601">
    <property type="entry name" value="DUF6106"/>
    <property type="match status" value="1"/>
</dbReference>
<keyword evidence="1" id="KW-0812">Transmembrane</keyword>
<sequence>MNEKFYEQLVKGKTDMKKITLIIAALVVVVFAVLLFVPPSFSLLIVIVLLGLAYYFVYPKMRVEYEYLIVNSEFSIDAIYNQAKRKEVFKVDLKELEKMVPAGTPAINNLQAAKTIDAQGYGENLKVYCLVLSQNAQRTKVLITPDEKMLKEMKMWLGVRYSEN</sequence>
<dbReference type="RefSeq" id="WP_262069051.1">
    <property type="nucleotide sequence ID" value="NZ_JAMXOC010000010.1"/>
</dbReference>
<feature type="transmembrane region" description="Helical" evidence="1">
    <location>
        <begin position="20"/>
        <end position="37"/>
    </location>
</feature>
<organism evidence="2 3">
    <name type="scientific">Ohessyouella blattaphilus</name>
    <dbReference type="NCBI Taxonomy" id="2949333"/>
    <lineage>
        <taxon>Bacteria</taxon>
        <taxon>Bacillati</taxon>
        <taxon>Bacillota</taxon>
        <taxon>Clostridia</taxon>
        <taxon>Lachnospirales</taxon>
        <taxon>Lachnospiraceae</taxon>
        <taxon>Ohessyouella</taxon>
    </lineage>
</organism>